<evidence type="ECO:0000313" key="2">
    <source>
        <dbReference type="Proteomes" id="UP001329915"/>
    </source>
</evidence>
<keyword evidence="2" id="KW-1185">Reference proteome</keyword>
<accession>A0AAU0UQP8</accession>
<reference evidence="1 2" key="1">
    <citation type="submission" date="2023-04" db="EMBL/GenBank/DDBJ databases">
        <authorList>
            <person name="Hsu D."/>
        </authorList>
    </citation>
    <scope>NUCLEOTIDE SEQUENCE [LARGE SCALE GENOMIC DNA]</scope>
    <source>
        <strain evidence="1 2">MK1</strain>
    </source>
</reference>
<sequence length="75" mass="8281">MATLLSEQLQLNVSDAQAVEHFLDKTQLVAKKLLLYADSAQNSSVKSMFKKEASLLVKVAEELEGMKISLLNAEE</sequence>
<dbReference type="KEGG" id="dbc:MFMK1_003132"/>
<dbReference type="Proteomes" id="UP001329915">
    <property type="component" value="Chromosome"/>
</dbReference>
<dbReference type="RefSeq" id="WP_366922657.1">
    <property type="nucleotide sequence ID" value="NZ_CP121694.1"/>
</dbReference>
<gene>
    <name evidence="1" type="ORF">MFMK1_003132</name>
</gene>
<organism evidence="1 2">
    <name type="scientific">Metallumcola ferriviriculae</name>
    <dbReference type="NCBI Taxonomy" id="3039180"/>
    <lineage>
        <taxon>Bacteria</taxon>
        <taxon>Bacillati</taxon>
        <taxon>Bacillota</taxon>
        <taxon>Clostridia</taxon>
        <taxon>Neomoorellales</taxon>
        <taxon>Desulfitibacteraceae</taxon>
        <taxon>Metallumcola</taxon>
    </lineage>
</organism>
<name>A0AAU0UQP8_9FIRM</name>
<evidence type="ECO:0000313" key="1">
    <source>
        <dbReference type="EMBL" id="WRO23275.1"/>
    </source>
</evidence>
<dbReference type="EMBL" id="CP121694">
    <property type="protein sequence ID" value="WRO23275.1"/>
    <property type="molecule type" value="Genomic_DNA"/>
</dbReference>
<dbReference type="AlphaFoldDB" id="A0AAU0UQP8"/>
<protein>
    <submittedName>
        <fullName evidence="1">Uncharacterized protein</fullName>
    </submittedName>
</protein>
<proteinExistence type="predicted"/>